<dbReference type="InterPro" id="IPR013848">
    <property type="entry name" value="Methylthiotransferase_N"/>
</dbReference>
<evidence type="ECO:0000256" key="6">
    <source>
        <dbReference type="ARBA" id="ARBA00022694"/>
    </source>
</evidence>
<dbReference type="InterPro" id="IPR006463">
    <property type="entry name" value="MiaB_methiolase"/>
</dbReference>
<comment type="subcellular location">
    <subcellularLocation>
        <location evidence="11">Cytoplasm</location>
    </subcellularLocation>
</comment>
<dbReference type="RefSeq" id="WP_163234301.1">
    <property type="nucleotide sequence ID" value="NZ_CP048617.1"/>
</dbReference>
<sequence>MGERKIVTVSQQEIEKQKQIMNKIRNENEEYYKLTGRRKTFFTQTYGCQMNEHDSEKMAGILENIGYTETSTPKEADLIIFNTCLVRENAELKVYGNLGHLKTLKNKKPDMLIAVCGCMMQKKEIRDLIKEKYNHVDIVFGTHNIHKLPELIANARQSSGMIIDVWEDSGDIIEGLPAKRKYGFKAFVNVMHGCNNFCTYCIVPYTRGREKSRLPEDILKEINELAAQGCKEVTLLGQNVNSYGKTLDKKVSFAQLLRMVNEVEGIERIRFTTSHPKDLSDELILAIKECDKICEHIHLPFQAGSNKILKAMNRKYTKEHYLNLIEKIKKAIPGIAITTDIIVGFPGETEEDFEETLDVVKKVRFDSAFTFLYSIRKGTPAAKMENQVPDDIKHKRFQRLLDTIYPISLEINQELKDKVVEVLVEEISKTDKTKVTGRTRTNKVVHFPGDKTLIGKLVKVKITNPKTWTLEGELIN</sequence>
<evidence type="ECO:0000256" key="2">
    <source>
        <dbReference type="ARBA" id="ARBA00022485"/>
    </source>
</evidence>
<dbReference type="Pfam" id="PF00919">
    <property type="entry name" value="UPF0004"/>
    <property type="match status" value="1"/>
</dbReference>
<dbReference type="SUPFAM" id="SSF102114">
    <property type="entry name" value="Radical SAM enzymes"/>
    <property type="match status" value="1"/>
</dbReference>
<feature type="binding site" evidence="11">
    <location>
        <position position="84"/>
    </location>
    <ligand>
        <name>[4Fe-4S] cluster</name>
        <dbReference type="ChEBI" id="CHEBI:49883"/>
        <label>1</label>
    </ligand>
</feature>
<keyword evidence="4 11" id="KW-0808">Transferase</keyword>
<name>A0A6P1YAA9_9FIRM</name>
<evidence type="ECO:0000259" key="14">
    <source>
        <dbReference type="PROSITE" id="PS51449"/>
    </source>
</evidence>
<dbReference type="Pfam" id="PF04055">
    <property type="entry name" value="Radical_SAM"/>
    <property type="match status" value="1"/>
</dbReference>
<dbReference type="CDD" id="cd01335">
    <property type="entry name" value="Radical_SAM"/>
    <property type="match status" value="1"/>
</dbReference>
<feature type="domain" description="Radical SAM core" evidence="15">
    <location>
        <begin position="180"/>
        <end position="410"/>
    </location>
</feature>
<evidence type="ECO:0000256" key="8">
    <source>
        <dbReference type="ARBA" id="ARBA00023004"/>
    </source>
</evidence>
<dbReference type="Gene3D" id="3.40.50.12160">
    <property type="entry name" value="Methylthiotransferase, N-terminal domain"/>
    <property type="match status" value="1"/>
</dbReference>
<dbReference type="PROSITE" id="PS51918">
    <property type="entry name" value="RADICAL_SAM"/>
    <property type="match status" value="1"/>
</dbReference>
<dbReference type="InterPro" id="IPR005839">
    <property type="entry name" value="Methylthiotransferase"/>
</dbReference>
<dbReference type="HAMAP" id="MF_01864">
    <property type="entry name" value="tRNA_metthiotr_MiaB"/>
    <property type="match status" value="1"/>
</dbReference>
<feature type="binding site" evidence="11">
    <location>
        <position position="194"/>
    </location>
    <ligand>
        <name>[4Fe-4S] cluster</name>
        <dbReference type="ChEBI" id="CHEBI:49883"/>
        <label>2</label>
        <note>4Fe-4S-S-AdoMet</note>
    </ligand>
</feature>
<evidence type="ECO:0000256" key="5">
    <source>
        <dbReference type="ARBA" id="ARBA00022691"/>
    </source>
</evidence>
<dbReference type="InterPro" id="IPR058240">
    <property type="entry name" value="rSAM_sf"/>
</dbReference>
<keyword evidence="9 11" id="KW-0411">Iron-sulfur</keyword>
<evidence type="ECO:0000313" key="16">
    <source>
        <dbReference type="EMBL" id="QIB26121.1"/>
    </source>
</evidence>
<dbReference type="PROSITE" id="PS50926">
    <property type="entry name" value="TRAM"/>
    <property type="match status" value="1"/>
</dbReference>
<dbReference type="AlphaFoldDB" id="A0A6P1YAA9"/>
<dbReference type="InterPro" id="IPR038135">
    <property type="entry name" value="Methylthiotransferase_N_sf"/>
</dbReference>
<evidence type="ECO:0000256" key="4">
    <source>
        <dbReference type="ARBA" id="ARBA00022679"/>
    </source>
</evidence>
<dbReference type="PANTHER" id="PTHR43020:SF2">
    <property type="entry name" value="MITOCHONDRIAL TRNA METHYLTHIOTRANSFERASE CDK5RAP1"/>
    <property type="match status" value="1"/>
</dbReference>
<organism evidence="16 17">
    <name type="scientific">Caloranaerobacter azorensis</name>
    <dbReference type="NCBI Taxonomy" id="116090"/>
    <lineage>
        <taxon>Bacteria</taxon>
        <taxon>Bacillati</taxon>
        <taxon>Bacillota</taxon>
        <taxon>Tissierellia</taxon>
        <taxon>Tissierellales</taxon>
        <taxon>Thermohalobacteraceae</taxon>
        <taxon>Caloranaerobacter</taxon>
    </lineage>
</organism>
<keyword evidence="7 11" id="KW-0479">Metal-binding</keyword>
<dbReference type="Proteomes" id="UP000464452">
    <property type="component" value="Chromosome"/>
</dbReference>
<evidence type="ECO:0000256" key="11">
    <source>
        <dbReference type="HAMAP-Rule" id="MF_01864"/>
    </source>
</evidence>
<dbReference type="PROSITE" id="PS51449">
    <property type="entry name" value="MTTASE_N"/>
    <property type="match status" value="1"/>
</dbReference>
<dbReference type="InterPro" id="IPR023404">
    <property type="entry name" value="rSAM_horseshoe"/>
</dbReference>
<feature type="domain" description="MTTase N-terminal" evidence="14">
    <location>
        <begin position="39"/>
        <end position="157"/>
    </location>
</feature>
<dbReference type="SFLD" id="SFLDS00029">
    <property type="entry name" value="Radical_SAM"/>
    <property type="match status" value="1"/>
</dbReference>
<comment type="cofactor">
    <cofactor evidence="11">
        <name>[4Fe-4S] cluster</name>
        <dbReference type="ChEBI" id="CHEBI:49883"/>
    </cofactor>
    <text evidence="11">Binds 2 [4Fe-4S] clusters. One cluster is coordinated with 3 cysteines and an exchangeable S-adenosyl-L-methionine.</text>
</comment>
<feature type="coiled-coil region" evidence="12">
    <location>
        <begin position="7"/>
        <end position="34"/>
    </location>
</feature>
<evidence type="ECO:0000256" key="1">
    <source>
        <dbReference type="ARBA" id="ARBA00003234"/>
    </source>
</evidence>
<comment type="subunit">
    <text evidence="11">Monomer.</text>
</comment>
<evidence type="ECO:0000256" key="9">
    <source>
        <dbReference type="ARBA" id="ARBA00023014"/>
    </source>
</evidence>
<dbReference type="GO" id="GO:0046872">
    <property type="term" value="F:metal ion binding"/>
    <property type="evidence" value="ECO:0007669"/>
    <property type="project" value="UniProtKB-KW"/>
</dbReference>
<keyword evidence="12" id="KW-0175">Coiled coil</keyword>
<dbReference type="EC" id="2.8.4.3" evidence="10 11"/>
<feature type="binding site" evidence="11">
    <location>
        <position position="118"/>
    </location>
    <ligand>
        <name>[4Fe-4S] cluster</name>
        <dbReference type="ChEBI" id="CHEBI:49883"/>
        <label>1</label>
    </ligand>
</feature>
<evidence type="ECO:0000259" key="15">
    <source>
        <dbReference type="PROSITE" id="PS51918"/>
    </source>
</evidence>
<dbReference type="InterPro" id="IPR020612">
    <property type="entry name" value="Methylthiotransferase_CS"/>
</dbReference>
<dbReference type="SFLD" id="SFLDG01061">
    <property type="entry name" value="methylthiotransferase"/>
    <property type="match status" value="1"/>
</dbReference>
<keyword evidence="2 11" id="KW-0004">4Fe-4S</keyword>
<dbReference type="FunFam" id="3.40.50.12160:FF:000006">
    <property type="entry name" value="tRNA-2-methylthio-N(6)-dimethylallyladenosine synthase"/>
    <property type="match status" value="1"/>
</dbReference>
<comment type="function">
    <text evidence="1 11">Catalyzes the methylthiolation of N6-(dimethylallyl)adenosine (i(6)A), leading to the formation of 2-methylthio-N6-(dimethylallyl)adenosine (ms(2)i(6)A) at position 37 in tRNAs that read codons beginning with uridine.</text>
</comment>
<evidence type="ECO:0000259" key="13">
    <source>
        <dbReference type="PROSITE" id="PS50926"/>
    </source>
</evidence>
<dbReference type="FunFam" id="3.80.30.20:FF:000001">
    <property type="entry name" value="tRNA-2-methylthio-N(6)-dimethylallyladenosine synthase 2"/>
    <property type="match status" value="1"/>
</dbReference>
<evidence type="ECO:0000256" key="3">
    <source>
        <dbReference type="ARBA" id="ARBA00022490"/>
    </source>
</evidence>
<evidence type="ECO:0000256" key="7">
    <source>
        <dbReference type="ARBA" id="ARBA00022723"/>
    </source>
</evidence>
<comment type="catalytic activity">
    <reaction evidence="11">
        <text>N(6)-dimethylallyladenosine(37) in tRNA + (sulfur carrier)-SH + AH2 + 2 S-adenosyl-L-methionine = 2-methylsulfanyl-N(6)-dimethylallyladenosine(37) in tRNA + (sulfur carrier)-H + 5'-deoxyadenosine + L-methionine + A + S-adenosyl-L-homocysteine + 2 H(+)</text>
        <dbReference type="Rhea" id="RHEA:37067"/>
        <dbReference type="Rhea" id="RHEA-COMP:10375"/>
        <dbReference type="Rhea" id="RHEA-COMP:10376"/>
        <dbReference type="Rhea" id="RHEA-COMP:14737"/>
        <dbReference type="Rhea" id="RHEA-COMP:14739"/>
        <dbReference type="ChEBI" id="CHEBI:13193"/>
        <dbReference type="ChEBI" id="CHEBI:15378"/>
        <dbReference type="ChEBI" id="CHEBI:17319"/>
        <dbReference type="ChEBI" id="CHEBI:17499"/>
        <dbReference type="ChEBI" id="CHEBI:29917"/>
        <dbReference type="ChEBI" id="CHEBI:57844"/>
        <dbReference type="ChEBI" id="CHEBI:57856"/>
        <dbReference type="ChEBI" id="CHEBI:59789"/>
        <dbReference type="ChEBI" id="CHEBI:64428"/>
        <dbReference type="ChEBI" id="CHEBI:74415"/>
        <dbReference type="ChEBI" id="CHEBI:74417"/>
        <dbReference type="EC" id="2.8.4.3"/>
    </reaction>
</comment>
<dbReference type="InterPro" id="IPR007197">
    <property type="entry name" value="rSAM"/>
</dbReference>
<dbReference type="PANTHER" id="PTHR43020">
    <property type="entry name" value="CDK5 REGULATORY SUBUNIT-ASSOCIATED PROTEIN 1"/>
    <property type="match status" value="1"/>
</dbReference>
<dbReference type="SFLD" id="SFLDG01082">
    <property type="entry name" value="B12-binding_domain_containing"/>
    <property type="match status" value="1"/>
</dbReference>
<dbReference type="SMART" id="SM00729">
    <property type="entry name" value="Elp3"/>
    <property type="match status" value="1"/>
</dbReference>
<evidence type="ECO:0000313" key="17">
    <source>
        <dbReference type="Proteomes" id="UP000464452"/>
    </source>
</evidence>
<reference evidence="16 17" key="1">
    <citation type="submission" date="2020-02" db="EMBL/GenBank/DDBJ databases">
        <title>Thermophilic hydrogen producing bacteria, Caloranaerobacter azorensis.</title>
        <authorList>
            <person name="Baek K."/>
        </authorList>
    </citation>
    <scope>NUCLEOTIDE SEQUENCE [LARGE SCALE GENOMIC DNA]</scope>
    <source>
        <strain evidence="16 17">T3-1</strain>
    </source>
</reference>
<dbReference type="GO" id="GO:0005829">
    <property type="term" value="C:cytosol"/>
    <property type="evidence" value="ECO:0007669"/>
    <property type="project" value="TreeGrafter"/>
</dbReference>
<comment type="similarity">
    <text evidence="11">Belongs to the methylthiotransferase family. MiaB subfamily.</text>
</comment>
<dbReference type="GO" id="GO:0051539">
    <property type="term" value="F:4 iron, 4 sulfur cluster binding"/>
    <property type="evidence" value="ECO:0007669"/>
    <property type="project" value="UniProtKB-UniRule"/>
</dbReference>
<gene>
    <name evidence="11 16" type="primary">miaB</name>
    <name evidence="16" type="ORF">G3A45_01620</name>
</gene>
<feature type="binding site" evidence="11">
    <location>
        <position position="201"/>
    </location>
    <ligand>
        <name>[4Fe-4S] cluster</name>
        <dbReference type="ChEBI" id="CHEBI:49883"/>
        <label>2</label>
        <note>4Fe-4S-S-AdoMet</note>
    </ligand>
</feature>
<dbReference type="PROSITE" id="PS01278">
    <property type="entry name" value="MTTASE_RADICAL"/>
    <property type="match status" value="1"/>
</dbReference>
<feature type="binding site" evidence="11">
    <location>
        <position position="48"/>
    </location>
    <ligand>
        <name>[4Fe-4S] cluster</name>
        <dbReference type="ChEBI" id="CHEBI:49883"/>
        <label>1</label>
    </ligand>
</feature>
<dbReference type="NCBIfam" id="TIGR00089">
    <property type="entry name" value="MiaB/RimO family radical SAM methylthiotransferase"/>
    <property type="match status" value="1"/>
</dbReference>
<evidence type="ECO:0000256" key="10">
    <source>
        <dbReference type="ARBA" id="ARBA00033765"/>
    </source>
</evidence>
<dbReference type="InterPro" id="IPR002792">
    <property type="entry name" value="TRAM_dom"/>
</dbReference>
<dbReference type="InterPro" id="IPR006638">
    <property type="entry name" value="Elp3/MiaA/NifB-like_rSAM"/>
</dbReference>
<dbReference type="Gene3D" id="3.80.30.20">
    <property type="entry name" value="tm_1862 like domain"/>
    <property type="match status" value="1"/>
</dbReference>
<keyword evidence="6 11" id="KW-0819">tRNA processing</keyword>
<accession>A0A6P1YAA9</accession>
<dbReference type="NCBIfam" id="TIGR01574">
    <property type="entry name" value="miaB-methiolase"/>
    <property type="match status" value="1"/>
</dbReference>
<keyword evidence="3 11" id="KW-0963">Cytoplasm</keyword>
<dbReference type="EMBL" id="CP048617">
    <property type="protein sequence ID" value="QIB26121.1"/>
    <property type="molecule type" value="Genomic_DNA"/>
</dbReference>
<feature type="binding site" evidence="11">
    <location>
        <position position="198"/>
    </location>
    <ligand>
        <name>[4Fe-4S] cluster</name>
        <dbReference type="ChEBI" id="CHEBI:49883"/>
        <label>2</label>
        <note>4Fe-4S-S-AdoMet</note>
    </ligand>
</feature>
<evidence type="ECO:0000256" key="12">
    <source>
        <dbReference type="SAM" id="Coils"/>
    </source>
</evidence>
<dbReference type="GO" id="GO:0035597">
    <property type="term" value="F:tRNA-2-methylthio-N(6)-dimethylallyladenosine(37) synthase activity"/>
    <property type="evidence" value="ECO:0007669"/>
    <property type="project" value="UniProtKB-EC"/>
</dbReference>
<keyword evidence="5 11" id="KW-0949">S-adenosyl-L-methionine</keyword>
<dbReference type="KEGG" id="cazo:G3A45_01620"/>
<dbReference type="Pfam" id="PF01938">
    <property type="entry name" value="TRAM"/>
    <property type="match status" value="1"/>
</dbReference>
<feature type="domain" description="TRAM" evidence="13">
    <location>
        <begin position="413"/>
        <end position="476"/>
    </location>
</feature>
<keyword evidence="8 11" id="KW-0408">Iron</keyword>
<protein>
    <recommendedName>
        <fullName evidence="10 11">tRNA-2-methylthio-N(6)-dimethylallyladenosine synthase</fullName>
        <ecNumber evidence="10 11">2.8.4.3</ecNumber>
    </recommendedName>
    <alternativeName>
        <fullName evidence="11">(Dimethylallyl)adenosine tRNA methylthiotransferase MiaB</fullName>
    </alternativeName>
    <alternativeName>
        <fullName evidence="11">tRNA-i(6)A37 methylthiotransferase</fullName>
    </alternativeName>
</protein>
<proteinExistence type="inferred from homology"/>
<dbReference type="SFLD" id="SFLDF00273">
    <property type="entry name" value="(dimethylallyl)adenosine_tRNA"/>
    <property type="match status" value="1"/>
</dbReference>